<evidence type="ECO:0000256" key="5">
    <source>
        <dbReference type="ARBA" id="ARBA00022842"/>
    </source>
</evidence>
<reference evidence="8 9" key="1">
    <citation type="journal article" date="2019" name="ACS Chem. Biol.">
        <title>Identification and Mobilization of a Cryptic Antibiotic Biosynthesis Gene Locus from a Human-Pathogenic Nocardia Isolate.</title>
        <authorList>
            <person name="Herisse M."/>
            <person name="Ishida K."/>
            <person name="Porter J.L."/>
            <person name="Howden B."/>
            <person name="Hertweck C."/>
            <person name="Stinear T.P."/>
            <person name="Pidot S.J."/>
        </authorList>
    </citation>
    <scope>NUCLEOTIDE SEQUENCE [LARGE SCALE GENOMIC DNA]</scope>
    <source>
        <strain evidence="8 9">AUSMDU00024985</strain>
    </source>
</reference>
<dbReference type="EMBL" id="CP046171">
    <property type="protein sequence ID" value="QIS02385.1"/>
    <property type="molecule type" value="Genomic_DNA"/>
</dbReference>
<dbReference type="RefSeq" id="WP_167461483.1">
    <property type="nucleotide sequence ID" value="NZ_CP046171.1"/>
</dbReference>
<dbReference type="InterPro" id="IPR002716">
    <property type="entry name" value="PIN_dom"/>
</dbReference>
<evidence type="ECO:0000256" key="3">
    <source>
        <dbReference type="ARBA" id="ARBA00022723"/>
    </source>
</evidence>
<dbReference type="HAMAP" id="MF_00265">
    <property type="entry name" value="VapC_Nob1"/>
    <property type="match status" value="1"/>
</dbReference>
<dbReference type="Proteomes" id="UP000501705">
    <property type="component" value="Chromosome"/>
</dbReference>
<comment type="similarity">
    <text evidence="6">Belongs to the PINc/VapC protein family.</text>
</comment>
<proteinExistence type="inferred from homology"/>
<keyword evidence="2 6" id="KW-0540">Nuclease</keyword>
<dbReference type="EC" id="3.1.-.-" evidence="6"/>
<evidence type="ECO:0000256" key="1">
    <source>
        <dbReference type="ARBA" id="ARBA00022649"/>
    </source>
</evidence>
<dbReference type="SUPFAM" id="SSF88723">
    <property type="entry name" value="PIN domain-like"/>
    <property type="match status" value="1"/>
</dbReference>
<dbReference type="GO" id="GO:0090729">
    <property type="term" value="F:toxin activity"/>
    <property type="evidence" value="ECO:0007669"/>
    <property type="project" value="UniProtKB-KW"/>
</dbReference>
<accession>A0A6G9XN89</accession>
<evidence type="ECO:0000313" key="9">
    <source>
        <dbReference type="Proteomes" id="UP000501705"/>
    </source>
</evidence>
<organism evidence="8 9">
    <name type="scientific">Nocardia brasiliensis</name>
    <dbReference type="NCBI Taxonomy" id="37326"/>
    <lineage>
        <taxon>Bacteria</taxon>
        <taxon>Bacillati</taxon>
        <taxon>Actinomycetota</taxon>
        <taxon>Actinomycetes</taxon>
        <taxon>Mycobacteriales</taxon>
        <taxon>Nocardiaceae</taxon>
        <taxon>Nocardia</taxon>
    </lineage>
</organism>
<dbReference type="AlphaFoldDB" id="A0A6G9XN89"/>
<dbReference type="Pfam" id="PF01850">
    <property type="entry name" value="PIN"/>
    <property type="match status" value="1"/>
</dbReference>
<keyword evidence="6" id="KW-0800">Toxin</keyword>
<keyword evidence="4 6" id="KW-0378">Hydrolase</keyword>
<evidence type="ECO:0000256" key="2">
    <source>
        <dbReference type="ARBA" id="ARBA00022722"/>
    </source>
</evidence>
<evidence type="ECO:0000313" key="8">
    <source>
        <dbReference type="EMBL" id="QIS02385.1"/>
    </source>
</evidence>
<evidence type="ECO:0000256" key="6">
    <source>
        <dbReference type="HAMAP-Rule" id="MF_00265"/>
    </source>
</evidence>
<evidence type="ECO:0000256" key="4">
    <source>
        <dbReference type="ARBA" id="ARBA00022801"/>
    </source>
</evidence>
<dbReference type="Gene3D" id="3.40.50.1010">
    <property type="entry name" value="5'-nuclease"/>
    <property type="match status" value="1"/>
</dbReference>
<dbReference type="InterPro" id="IPR022907">
    <property type="entry name" value="VapC_family"/>
</dbReference>
<dbReference type="InterPro" id="IPR029060">
    <property type="entry name" value="PIN-like_dom_sf"/>
</dbReference>
<sequence>MTIIVDTSAILALFDEAYAEHRKLAQIIAEANERLVVSPMVVAEADYLLYTRLGSRAAHDFASDVAGGAYDLAAWTSNHHAAALTILDRYSQDYIGIADASNVVIADRERTNRIMTLDQRHFRTLRPLWGFDSFVLLPYAS</sequence>
<gene>
    <name evidence="6" type="primary">vapC</name>
    <name evidence="8" type="ORF">F5X71_08655</name>
</gene>
<dbReference type="GO" id="GO:0004540">
    <property type="term" value="F:RNA nuclease activity"/>
    <property type="evidence" value="ECO:0007669"/>
    <property type="project" value="InterPro"/>
</dbReference>
<evidence type="ECO:0000259" key="7">
    <source>
        <dbReference type="Pfam" id="PF01850"/>
    </source>
</evidence>
<keyword evidence="3 6" id="KW-0479">Metal-binding</keyword>
<name>A0A6G9XN89_NOCBR</name>
<keyword evidence="1 6" id="KW-1277">Toxin-antitoxin system</keyword>
<comment type="function">
    <text evidence="6">Toxic component of a toxin-antitoxin (TA) system. An RNase.</text>
</comment>
<dbReference type="GO" id="GO:0000287">
    <property type="term" value="F:magnesium ion binding"/>
    <property type="evidence" value="ECO:0007669"/>
    <property type="project" value="UniProtKB-UniRule"/>
</dbReference>
<feature type="binding site" evidence="6">
    <location>
        <position position="99"/>
    </location>
    <ligand>
        <name>Mg(2+)</name>
        <dbReference type="ChEBI" id="CHEBI:18420"/>
    </ligand>
</feature>
<comment type="cofactor">
    <cofactor evidence="6">
        <name>Mg(2+)</name>
        <dbReference type="ChEBI" id="CHEBI:18420"/>
    </cofactor>
</comment>
<feature type="binding site" evidence="6">
    <location>
        <position position="6"/>
    </location>
    <ligand>
        <name>Mg(2+)</name>
        <dbReference type="ChEBI" id="CHEBI:18420"/>
    </ligand>
</feature>
<protein>
    <recommendedName>
        <fullName evidence="6">Ribonuclease VapC</fullName>
        <shortName evidence="6">RNase VapC</shortName>
        <ecNumber evidence="6">3.1.-.-</ecNumber>
    </recommendedName>
    <alternativeName>
        <fullName evidence="6">Toxin VapC</fullName>
    </alternativeName>
</protein>
<feature type="domain" description="PIN" evidence="7">
    <location>
        <begin position="3"/>
        <end position="123"/>
    </location>
</feature>
<dbReference type="GO" id="GO:0016787">
    <property type="term" value="F:hydrolase activity"/>
    <property type="evidence" value="ECO:0007669"/>
    <property type="project" value="UniProtKB-KW"/>
</dbReference>
<keyword evidence="5 6" id="KW-0460">Magnesium</keyword>